<keyword evidence="2" id="KW-1185">Reference proteome</keyword>
<sequence length="93" mass="10322">MKFTPLGESNSSLFQKLRKIGMIESNPPHLDPGHITDNCWILKGAIEKLIDHGVVVVTDNKTTPNVTNYPLPAQNNSVGMICDDQEYKLLGKM</sequence>
<reference evidence="1 2" key="1">
    <citation type="journal article" date="2021" name="bioRxiv">
        <title>Chromosome-scale and haplotype-resolved genome assembly of a tetraploid potato cultivar.</title>
        <authorList>
            <person name="Sun H."/>
            <person name="Jiao W.-B."/>
            <person name="Krause K."/>
            <person name="Campoy J.A."/>
            <person name="Goel M."/>
            <person name="Folz-Donahue K."/>
            <person name="Kukat C."/>
            <person name="Huettel B."/>
            <person name="Schneeberger K."/>
        </authorList>
    </citation>
    <scope>NUCLEOTIDE SEQUENCE [LARGE SCALE GENOMIC DNA]</scope>
    <source>
        <strain evidence="1">SolTubOtavaFocal</strain>
        <tissue evidence="1">Leaves</tissue>
    </source>
</reference>
<evidence type="ECO:0000313" key="2">
    <source>
        <dbReference type="Proteomes" id="UP000826656"/>
    </source>
</evidence>
<dbReference type="EMBL" id="JAIVGD010000028">
    <property type="protein sequence ID" value="KAH0737647.1"/>
    <property type="molecule type" value="Genomic_DNA"/>
</dbReference>
<organism evidence="1 2">
    <name type="scientific">Solanum tuberosum</name>
    <name type="common">Potato</name>
    <dbReference type="NCBI Taxonomy" id="4113"/>
    <lineage>
        <taxon>Eukaryota</taxon>
        <taxon>Viridiplantae</taxon>
        <taxon>Streptophyta</taxon>
        <taxon>Embryophyta</taxon>
        <taxon>Tracheophyta</taxon>
        <taxon>Spermatophyta</taxon>
        <taxon>Magnoliopsida</taxon>
        <taxon>eudicotyledons</taxon>
        <taxon>Gunneridae</taxon>
        <taxon>Pentapetalae</taxon>
        <taxon>asterids</taxon>
        <taxon>lamiids</taxon>
        <taxon>Solanales</taxon>
        <taxon>Solanaceae</taxon>
        <taxon>Solanoideae</taxon>
        <taxon>Solaneae</taxon>
        <taxon>Solanum</taxon>
    </lineage>
</organism>
<evidence type="ECO:0000313" key="1">
    <source>
        <dbReference type="EMBL" id="KAH0737647.1"/>
    </source>
</evidence>
<accession>A0ABQ7TSF2</accession>
<comment type="caution">
    <text evidence="1">The sequence shown here is derived from an EMBL/GenBank/DDBJ whole genome shotgun (WGS) entry which is preliminary data.</text>
</comment>
<proteinExistence type="predicted"/>
<gene>
    <name evidence="1" type="ORF">KY290_036352</name>
</gene>
<dbReference type="Proteomes" id="UP000826656">
    <property type="component" value="Unassembled WGS sequence"/>
</dbReference>
<name>A0ABQ7TSF2_SOLTU</name>
<protein>
    <submittedName>
        <fullName evidence="1">Uncharacterized protein</fullName>
    </submittedName>
</protein>